<dbReference type="InterPro" id="IPR002347">
    <property type="entry name" value="SDR_fam"/>
</dbReference>
<evidence type="ECO:0000259" key="2">
    <source>
        <dbReference type="SMART" id="SM00822"/>
    </source>
</evidence>
<dbReference type="PANTHER" id="PTHR42879:SF2">
    <property type="entry name" value="3-OXOACYL-[ACYL-CARRIER-PROTEIN] REDUCTASE FABG"/>
    <property type="match status" value="1"/>
</dbReference>
<dbReference type="InterPro" id="IPR050259">
    <property type="entry name" value="SDR"/>
</dbReference>
<dbReference type="Proteomes" id="UP001500879">
    <property type="component" value="Unassembled WGS sequence"/>
</dbReference>
<dbReference type="InterPro" id="IPR020904">
    <property type="entry name" value="Sc_DH/Rdtase_CS"/>
</dbReference>
<dbReference type="PROSITE" id="PS00061">
    <property type="entry name" value="ADH_SHORT"/>
    <property type="match status" value="1"/>
</dbReference>
<comment type="similarity">
    <text evidence="1">Belongs to the short-chain dehydrogenases/reductases (SDR) family.</text>
</comment>
<comment type="caution">
    <text evidence="3">The sequence shown here is derived from an EMBL/GenBank/DDBJ whole genome shotgun (WGS) entry which is preliminary data.</text>
</comment>
<dbReference type="PRINTS" id="PR00080">
    <property type="entry name" value="SDRFAMILY"/>
</dbReference>
<proteinExistence type="inferred from homology"/>
<sequence length="251" mass="26562">MPYGTELDGQTALITGSARGLGRALVRAFLDAGARVVAWDVDEDANRAMAEETDAGGERVVPMTCDLADLDALTDRYREVRERYGAMDILVNNAARALTKPLRDITPAEWDQVFDVNLRAAFFLTREVTGDMRTRGSGRVVNLASIAGQAPRPTGAAYGAAKAGLIALGRVFAAELGPHGITVNTIAPAMIDTPMVRAVGEEVLARLTAQVPVGRIATPEEVARLAVYLAGPHAGFITGATYDINGGALMR</sequence>
<evidence type="ECO:0000313" key="4">
    <source>
        <dbReference type="Proteomes" id="UP001500879"/>
    </source>
</evidence>
<feature type="domain" description="Ketoreductase" evidence="2">
    <location>
        <begin position="10"/>
        <end position="189"/>
    </location>
</feature>
<dbReference type="SUPFAM" id="SSF51735">
    <property type="entry name" value="NAD(P)-binding Rossmann-fold domains"/>
    <property type="match status" value="1"/>
</dbReference>
<protein>
    <submittedName>
        <fullName evidence="3">3-oxoacyl-ACP reductase FabG</fullName>
    </submittedName>
</protein>
<dbReference type="EMBL" id="BAAABX010000015">
    <property type="protein sequence ID" value="GAA0396132.1"/>
    <property type="molecule type" value="Genomic_DNA"/>
</dbReference>
<dbReference type="InterPro" id="IPR036291">
    <property type="entry name" value="NAD(P)-bd_dom_sf"/>
</dbReference>
<dbReference type="SMART" id="SM00822">
    <property type="entry name" value="PKS_KR"/>
    <property type="match status" value="1"/>
</dbReference>
<evidence type="ECO:0000256" key="1">
    <source>
        <dbReference type="ARBA" id="ARBA00006484"/>
    </source>
</evidence>
<dbReference type="Pfam" id="PF13561">
    <property type="entry name" value="adh_short_C2"/>
    <property type="match status" value="1"/>
</dbReference>
<reference evidence="4" key="1">
    <citation type="journal article" date="2019" name="Int. J. Syst. Evol. Microbiol.">
        <title>The Global Catalogue of Microorganisms (GCM) 10K type strain sequencing project: providing services to taxonomists for standard genome sequencing and annotation.</title>
        <authorList>
            <consortium name="The Broad Institute Genomics Platform"/>
            <consortium name="The Broad Institute Genome Sequencing Center for Infectious Disease"/>
            <person name="Wu L."/>
            <person name="Ma J."/>
        </authorList>
    </citation>
    <scope>NUCLEOTIDE SEQUENCE [LARGE SCALE GENOMIC DNA]</scope>
    <source>
        <strain evidence="4">JCM 4788</strain>
    </source>
</reference>
<dbReference type="PRINTS" id="PR00081">
    <property type="entry name" value="GDHRDH"/>
</dbReference>
<dbReference type="InterPro" id="IPR057326">
    <property type="entry name" value="KR_dom"/>
</dbReference>
<name>A0ABP3IB18_9ACTN</name>
<dbReference type="Gene3D" id="3.40.50.720">
    <property type="entry name" value="NAD(P)-binding Rossmann-like Domain"/>
    <property type="match status" value="1"/>
</dbReference>
<dbReference type="RefSeq" id="WP_344021524.1">
    <property type="nucleotide sequence ID" value="NZ_BAAABX010000015.1"/>
</dbReference>
<gene>
    <name evidence="3" type="ORF">GCM10010357_16520</name>
</gene>
<accession>A0ABP3IB18</accession>
<evidence type="ECO:0000313" key="3">
    <source>
        <dbReference type="EMBL" id="GAA0396132.1"/>
    </source>
</evidence>
<dbReference type="NCBIfam" id="NF005559">
    <property type="entry name" value="PRK07231.1"/>
    <property type="match status" value="1"/>
</dbReference>
<organism evidence="3 4">
    <name type="scientific">Streptomyces luteireticuli</name>
    <dbReference type="NCBI Taxonomy" id="173858"/>
    <lineage>
        <taxon>Bacteria</taxon>
        <taxon>Bacillati</taxon>
        <taxon>Actinomycetota</taxon>
        <taxon>Actinomycetes</taxon>
        <taxon>Kitasatosporales</taxon>
        <taxon>Streptomycetaceae</taxon>
        <taxon>Streptomyces</taxon>
    </lineage>
</organism>
<keyword evidence="4" id="KW-1185">Reference proteome</keyword>
<dbReference type="PANTHER" id="PTHR42879">
    <property type="entry name" value="3-OXOACYL-(ACYL-CARRIER-PROTEIN) REDUCTASE"/>
    <property type="match status" value="1"/>
</dbReference>